<gene>
    <name evidence="2" type="ORF">HON47_00585</name>
</gene>
<evidence type="ECO:0000259" key="1">
    <source>
        <dbReference type="Pfam" id="PF13521"/>
    </source>
</evidence>
<dbReference type="Proteomes" id="UP000722459">
    <property type="component" value="Unassembled WGS sequence"/>
</dbReference>
<evidence type="ECO:0000313" key="2">
    <source>
        <dbReference type="EMBL" id="MBT4870056.1"/>
    </source>
</evidence>
<evidence type="ECO:0000313" key="3">
    <source>
        <dbReference type="Proteomes" id="UP000722459"/>
    </source>
</evidence>
<dbReference type="InterPro" id="IPR027417">
    <property type="entry name" value="P-loop_NTPase"/>
</dbReference>
<dbReference type="AlphaFoldDB" id="A0A8T5GEU2"/>
<feature type="domain" description="NadR/Ttd14 AAA" evidence="1">
    <location>
        <begin position="3"/>
        <end position="162"/>
    </location>
</feature>
<dbReference type="Gene3D" id="3.40.50.300">
    <property type="entry name" value="P-loop containing nucleotide triphosphate hydrolases"/>
    <property type="match status" value="1"/>
</dbReference>
<dbReference type="Pfam" id="PF13521">
    <property type="entry name" value="AAA_28"/>
    <property type="match status" value="1"/>
</dbReference>
<reference evidence="2" key="1">
    <citation type="journal article" date="2021" name="ISME J.">
        <title>Mercury methylation by metabolically versatile and cosmopolitan marine bacteria.</title>
        <authorList>
            <person name="Lin H."/>
            <person name="Ascher D.B."/>
            <person name="Myung Y."/>
            <person name="Lamborg C.H."/>
            <person name="Hallam S.J."/>
            <person name="Gionfriddo C.M."/>
            <person name="Holt K.E."/>
            <person name="Moreau J.W."/>
        </authorList>
    </citation>
    <scope>NUCLEOTIDE SEQUENCE</scope>
    <source>
        <strain evidence="2">SI075_bin30</strain>
    </source>
</reference>
<dbReference type="EMBL" id="JABJNZ010000012">
    <property type="protein sequence ID" value="MBT4870056.1"/>
    <property type="molecule type" value="Genomic_DNA"/>
</dbReference>
<name>A0A8T5GEU2_9ARCH</name>
<dbReference type="SUPFAM" id="SSF52540">
    <property type="entry name" value="P-loop containing nucleoside triphosphate hydrolases"/>
    <property type="match status" value="1"/>
</dbReference>
<proteinExistence type="predicted"/>
<dbReference type="CDD" id="cd02019">
    <property type="entry name" value="NK"/>
    <property type="match status" value="1"/>
</dbReference>
<comment type="caution">
    <text evidence="2">The sequence shown here is derived from an EMBL/GenBank/DDBJ whole genome shotgun (WGS) entry which is preliminary data.</text>
</comment>
<accession>A0A8T5GEU2</accession>
<sequence length="175" mass="20521">MKKIVIAGGQGSGKTTVIDKLKKDFCCIHEATSYLIDSGYVPEDHSFEEFQNEVITKQKEMENSVDEKIVFLDRCLIDTILYLEEEEKEESDELLLDIKNANYNQVFFLDALPEKYWPMPAHKKPRITTYQKGIERTKKLFEIYDRFNIPIKKIPAVSLDERIKLIKEIINKLEE</sequence>
<keyword evidence="2" id="KW-0547">Nucleotide-binding</keyword>
<protein>
    <submittedName>
        <fullName evidence="2">ATP-binding protein</fullName>
    </submittedName>
</protein>
<organism evidence="2 3">
    <name type="scientific">Candidatus Iainarchaeum sp</name>
    <dbReference type="NCBI Taxonomy" id="3101447"/>
    <lineage>
        <taxon>Archaea</taxon>
        <taxon>Candidatus Iainarchaeota</taxon>
        <taxon>Candidatus Iainarchaeia</taxon>
        <taxon>Candidatus Iainarchaeales</taxon>
        <taxon>Candidatus Iainarchaeaceae</taxon>
        <taxon>Candidatus Iainarchaeum</taxon>
    </lineage>
</organism>
<dbReference type="InterPro" id="IPR038727">
    <property type="entry name" value="NadR/Ttd14_AAA_dom"/>
</dbReference>
<dbReference type="GO" id="GO:0005524">
    <property type="term" value="F:ATP binding"/>
    <property type="evidence" value="ECO:0007669"/>
    <property type="project" value="UniProtKB-KW"/>
</dbReference>
<keyword evidence="2" id="KW-0067">ATP-binding</keyword>